<dbReference type="InParanoid" id="A0A6J2XLH8"/>
<keyword evidence="6" id="KW-0804">Transcription</keyword>
<dbReference type="PRINTS" id="PR00686">
    <property type="entry name" value="TIFACTORIID"/>
</dbReference>
<sequence>MEGTSKDTDVHLKSILSSPVKYFPAVPTPDWTPSPSVSHQNLDNLGQSKPNPSLLTVTIPGAVAAEPHTNITLQNCVATVDLYTNLDLTKINARTRNSEYNPGRFNGIIMRLREPRSTALIFKSGKIVCTGARNEHDALLASKKFARIIQKLGFNIQFANFKVQNLVATCDLRFPIKLENLNHLHGQFSSYEPELFPGLIYRMIKPRLVLLIFVNGKIVFTGAKSREEIKEAIENIYPILRSFRKT</sequence>
<dbReference type="InterPro" id="IPR033710">
    <property type="entry name" value="TBP_eukaryotic"/>
</dbReference>
<evidence type="ECO:0000256" key="5">
    <source>
        <dbReference type="ARBA" id="ARBA00023125"/>
    </source>
</evidence>
<keyword evidence="8" id="KW-1185">Reference proteome</keyword>
<dbReference type="GO" id="GO:0032991">
    <property type="term" value="C:protein-containing complex"/>
    <property type="evidence" value="ECO:0007669"/>
    <property type="project" value="UniProtKB-ARBA"/>
</dbReference>
<dbReference type="PROSITE" id="PS00351">
    <property type="entry name" value="TFIID"/>
    <property type="match status" value="1"/>
</dbReference>
<dbReference type="InterPro" id="IPR000814">
    <property type="entry name" value="TBP"/>
</dbReference>
<dbReference type="InterPro" id="IPR030491">
    <property type="entry name" value="TBP_CS"/>
</dbReference>
<gene>
    <name evidence="9" type="primary">LOC115879030</name>
</gene>
<name>A0A6J2XLH8_SITOR</name>
<evidence type="ECO:0000313" key="9">
    <source>
        <dbReference type="RefSeq" id="XP_030751519.1"/>
    </source>
</evidence>
<comment type="subcellular location">
    <subcellularLocation>
        <location evidence="1">Nucleus</location>
    </subcellularLocation>
</comment>
<dbReference type="Proteomes" id="UP000504635">
    <property type="component" value="Unplaced"/>
</dbReference>
<keyword evidence="5" id="KW-0238">DNA-binding</keyword>
<accession>A0A6J2XLH8</accession>
<proteinExistence type="inferred from homology"/>
<keyword evidence="3" id="KW-0677">Repeat</keyword>
<dbReference type="InterPro" id="IPR012295">
    <property type="entry name" value="TBP_dom_sf"/>
</dbReference>
<evidence type="ECO:0000256" key="4">
    <source>
        <dbReference type="ARBA" id="ARBA00023015"/>
    </source>
</evidence>
<dbReference type="Pfam" id="PF00352">
    <property type="entry name" value="TBP"/>
    <property type="match status" value="2"/>
</dbReference>
<organism evidence="8 9">
    <name type="scientific">Sitophilus oryzae</name>
    <name type="common">Rice weevil</name>
    <name type="synonym">Curculio oryzae</name>
    <dbReference type="NCBI Taxonomy" id="7048"/>
    <lineage>
        <taxon>Eukaryota</taxon>
        <taxon>Metazoa</taxon>
        <taxon>Ecdysozoa</taxon>
        <taxon>Arthropoda</taxon>
        <taxon>Hexapoda</taxon>
        <taxon>Insecta</taxon>
        <taxon>Pterygota</taxon>
        <taxon>Neoptera</taxon>
        <taxon>Endopterygota</taxon>
        <taxon>Coleoptera</taxon>
        <taxon>Polyphaga</taxon>
        <taxon>Cucujiformia</taxon>
        <taxon>Curculionidae</taxon>
        <taxon>Dryophthorinae</taxon>
        <taxon>Sitophilus</taxon>
    </lineage>
</organism>
<dbReference type="GO" id="GO:0005634">
    <property type="term" value="C:nucleus"/>
    <property type="evidence" value="ECO:0007669"/>
    <property type="project" value="UniProtKB-SubCell"/>
</dbReference>
<dbReference type="RefSeq" id="XP_030751519.1">
    <property type="nucleotide sequence ID" value="XM_030895659.1"/>
</dbReference>
<dbReference type="HAMAP" id="MF_00408">
    <property type="entry name" value="TATA_bind_prot_arch"/>
    <property type="match status" value="1"/>
</dbReference>
<dbReference type="FunCoup" id="A0A6J2XLH8">
    <property type="interactions" value="164"/>
</dbReference>
<evidence type="ECO:0000256" key="6">
    <source>
        <dbReference type="ARBA" id="ARBA00023163"/>
    </source>
</evidence>
<comment type="similarity">
    <text evidence="2">Belongs to the TBP family.</text>
</comment>
<dbReference type="OrthoDB" id="2127950at2759"/>
<keyword evidence="4" id="KW-0805">Transcription regulation</keyword>
<dbReference type="FunFam" id="3.30.310.10:FF:000002">
    <property type="entry name" value="TATA-box-binding protein 2"/>
    <property type="match status" value="1"/>
</dbReference>
<keyword evidence="7" id="KW-0539">Nucleus</keyword>
<dbReference type="GO" id="GO:0000978">
    <property type="term" value="F:RNA polymerase II cis-regulatory region sequence-specific DNA binding"/>
    <property type="evidence" value="ECO:0007669"/>
    <property type="project" value="UniProtKB-ARBA"/>
</dbReference>
<dbReference type="SUPFAM" id="SSF55945">
    <property type="entry name" value="TATA-box binding protein-like"/>
    <property type="match status" value="2"/>
</dbReference>
<dbReference type="GO" id="GO:0006352">
    <property type="term" value="P:DNA-templated transcription initiation"/>
    <property type="evidence" value="ECO:0007669"/>
    <property type="project" value="InterPro"/>
</dbReference>
<reference evidence="9" key="1">
    <citation type="submission" date="2025-08" db="UniProtKB">
        <authorList>
            <consortium name="RefSeq"/>
        </authorList>
    </citation>
    <scope>IDENTIFICATION</scope>
    <source>
        <tissue evidence="9">Gonads</tissue>
    </source>
</reference>
<dbReference type="CDD" id="cd04516">
    <property type="entry name" value="TBP_eukaryotes"/>
    <property type="match status" value="1"/>
</dbReference>
<dbReference type="FunFam" id="3.30.310.10:FF:000005">
    <property type="entry name" value="TATA box-binding protein-like 1"/>
    <property type="match status" value="1"/>
</dbReference>
<dbReference type="GeneID" id="115879030"/>
<dbReference type="Gene3D" id="3.30.310.10">
    <property type="entry name" value="TATA-Binding Protein"/>
    <property type="match status" value="2"/>
</dbReference>
<evidence type="ECO:0000256" key="7">
    <source>
        <dbReference type="ARBA" id="ARBA00023242"/>
    </source>
</evidence>
<dbReference type="PANTHER" id="PTHR10126">
    <property type="entry name" value="TATA-BOX BINDING PROTEIN"/>
    <property type="match status" value="1"/>
</dbReference>
<dbReference type="GO" id="GO:0001092">
    <property type="term" value="F:TFIIA-class transcription factor complex binding"/>
    <property type="evidence" value="ECO:0007669"/>
    <property type="project" value="UniProtKB-ARBA"/>
</dbReference>
<evidence type="ECO:0000256" key="2">
    <source>
        <dbReference type="ARBA" id="ARBA00005560"/>
    </source>
</evidence>
<dbReference type="GO" id="GO:0000992">
    <property type="term" value="F:RNA polymerase III cis-regulatory region sequence-specific DNA binding"/>
    <property type="evidence" value="ECO:0007669"/>
    <property type="project" value="UniProtKB-ARBA"/>
</dbReference>
<evidence type="ECO:0000313" key="8">
    <source>
        <dbReference type="Proteomes" id="UP000504635"/>
    </source>
</evidence>
<dbReference type="AlphaFoldDB" id="A0A6J2XLH8"/>
<evidence type="ECO:0000256" key="1">
    <source>
        <dbReference type="ARBA" id="ARBA00004123"/>
    </source>
</evidence>
<dbReference type="KEGG" id="soy:115879030"/>
<protein>
    <submittedName>
        <fullName evidence="9">TATA-box-binding protein 2</fullName>
    </submittedName>
</protein>
<evidence type="ECO:0000256" key="3">
    <source>
        <dbReference type="ARBA" id="ARBA00022737"/>
    </source>
</evidence>
<dbReference type="GO" id="GO:0042797">
    <property type="term" value="P:tRNA transcription by RNA polymerase III"/>
    <property type="evidence" value="ECO:0007669"/>
    <property type="project" value="UniProtKB-ARBA"/>
</dbReference>